<name>A0A6L6JHZ4_9RHOB</name>
<dbReference type="PANTHER" id="PTHR35004:SF8">
    <property type="entry name" value="TRANSPOSASE RV3428C-RELATED"/>
    <property type="match status" value="1"/>
</dbReference>
<evidence type="ECO:0000313" key="3">
    <source>
        <dbReference type="EMBL" id="MTH80349.1"/>
    </source>
</evidence>
<dbReference type="InterPro" id="IPR054353">
    <property type="entry name" value="IstA-like_C"/>
</dbReference>
<keyword evidence="4" id="KW-1185">Reference proteome</keyword>
<feature type="region of interest" description="Disordered" evidence="1">
    <location>
        <begin position="135"/>
        <end position="155"/>
    </location>
</feature>
<dbReference type="OrthoDB" id="2065409at2"/>
<evidence type="ECO:0000256" key="1">
    <source>
        <dbReference type="SAM" id="MobiDB-lite"/>
    </source>
</evidence>
<dbReference type="AlphaFoldDB" id="A0A6L6JHZ4"/>
<reference evidence="3 4" key="1">
    <citation type="submission" date="2019-11" db="EMBL/GenBank/DDBJ databases">
        <authorList>
            <person name="Dong K."/>
        </authorList>
    </citation>
    <scope>NUCLEOTIDE SEQUENCE [LARGE SCALE GENOMIC DNA]</scope>
    <source>
        <strain evidence="3 4">NBRC 111993</strain>
    </source>
</reference>
<evidence type="ECO:0000259" key="2">
    <source>
        <dbReference type="Pfam" id="PF22483"/>
    </source>
</evidence>
<feature type="compositionally biased region" description="Basic and acidic residues" evidence="1">
    <location>
        <begin position="135"/>
        <end position="148"/>
    </location>
</feature>
<feature type="domain" description="Transposase for insertion sequence element IS21-like C-terminal" evidence="2">
    <location>
        <begin position="63"/>
        <end position="124"/>
    </location>
</feature>
<dbReference type="EMBL" id="WMIE01000059">
    <property type="protein sequence ID" value="MTH80349.1"/>
    <property type="molecule type" value="Genomic_DNA"/>
</dbReference>
<dbReference type="PANTHER" id="PTHR35004">
    <property type="entry name" value="TRANSPOSASE RV3428C-RELATED"/>
    <property type="match status" value="1"/>
</dbReference>
<organism evidence="3 4">
    <name type="scientific">Paracoccus aestuariivivens</name>
    <dbReference type="NCBI Taxonomy" id="1820333"/>
    <lineage>
        <taxon>Bacteria</taxon>
        <taxon>Pseudomonadati</taxon>
        <taxon>Pseudomonadota</taxon>
        <taxon>Alphaproteobacteria</taxon>
        <taxon>Rhodobacterales</taxon>
        <taxon>Paracoccaceae</taxon>
        <taxon>Paracoccus</taxon>
    </lineage>
</organism>
<proteinExistence type="predicted"/>
<accession>A0A6L6JHZ4</accession>
<evidence type="ECO:0000313" key="4">
    <source>
        <dbReference type="Proteomes" id="UP000478183"/>
    </source>
</evidence>
<dbReference type="Proteomes" id="UP000478183">
    <property type="component" value="Unassembled WGS sequence"/>
</dbReference>
<comment type="caution">
    <text evidence="3">The sequence shown here is derived from an EMBL/GenBank/DDBJ whole genome shotgun (WGS) entry which is preliminary data.</text>
</comment>
<dbReference type="Pfam" id="PF22483">
    <property type="entry name" value="Mu-transpos_C_2"/>
    <property type="match status" value="1"/>
</dbReference>
<protein>
    <recommendedName>
        <fullName evidence="2">Transposase for insertion sequence element IS21-like C-terminal domain-containing protein</fullName>
    </recommendedName>
</protein>
<sequence>MAVHYDTTVLPMRPRKPRDKGKVEALNFLSTSTVARCGGSAGLAAICLTRSRGPPCRHYLRNPPEPFGYAEWKRDKVHPDYHIDVLHSFYSVPHRLIDKKVDVQITHRMVEISHNHDRVVVHIIHNAHRIELKGDSMRQTRIDPDRKPPILIQDE</sequence>
<gene>
    <name evidence="3" type="ORF">GL286_22015</name>
</gene>